<protein>
    <recommendedName>
        <fullName evidence="2">PD-(D/E)XK nuclease superfamily protein</fullName>
    </recommendedName>
</protein>
<reference evidence="1" key="1">
    <citation type="journal article" date="2020" name="mSystems">
        <title>Genome- and Community-Level Interaction Insights into Carbon Utilization and Element Cycling Functions of Hydrothermarchaeota in Hydrothermal Sediment.</title>
        <authorList>
            <person name="Zhou Z."/>
            <person name="Liu Y."/>
            <person name="Xu W."/>
            <person name="Pan J."/>
            <person name="Luo Z.H."/>
            <person name="Li M."/>
        </authorList>
    </citation>
    <scope>NUCLEOTIDE SEQUENCE [LARGE SCALE GENOMIC DNA]</scope>
    <source>
        <strain evidence="1">SpSt-210</strain>
    </source>
</reference>
<sequence>MDCQSELDALRTFFEASLEIDATLALIDALRRKDFEILSHPLSLTADGEIDVAVPVRDPSGQETWILVEAKARLRQSDIREWARKLRQSDFRARIRAAGVREPIKAYAFGLMFYQDTDTAAREHGIGLLTPFGEVVEPA</sequence>
<proteinExistence type="predicted"/>
<gene>
    <name evidence="1" type="ORF">ENP34_00870</name>
</gene>
<accession>A0A831TED4</accession>
<organism evidence="1">
    <name type="scientific">Thermorudis peleae</name>
    <dbReference type="NCBI Taxonomy" id="1382356"/>
    <lineage>
        <taxon>Bacteria</taxon>
        <taxon>Pseudomonadati</taxon>
        <taxon>Thermomicrobiota</taxon>
        <taxon>Thermomicrobia</taxon>
        <taxon>Thermomicrobia incertae sedis</taxon>
        <taxon>Thermorudis</taxon>
    </lineage>
</organism>
<dbReference type="EMBL" id="DSIY01000021">
    <property type="protein sequence ID" value="HEG89991.1"/>
    <property type="molecule type" value="Genomic_DNA"/>
</dbReference>
<comment type="caution">
    <text evidence="1">The sequence shown here is derived from an EMBL/GenBank/DDBJ whole genome shotgun (WGS) entry which is preliminary data.</text>
</comment>
<evidence type="ECO:0008006" key="2">
    <source>
        <dbReference type="Google" id="ProtNLM"/>
    </source>
</evidence>
<name>A0A831TED4_9BACT</name>
<evidence type="ECO:0000313" key="1">
    <source>
        <dbReference type="EMBL" id="HEG89991.1"/>
    </source>
</evidence>
<dbReference type="AlphaFoldDB" id="A0A831TED4"/>